<dbReference type="EMBL" id="CP108253">
    <property type="protein sequence ID" value="WTU44249.1"/>
    <property type="molecule type" value="Genomic_DNA"/>
</dbReference>
<name>A0AAU2HBF8_9ACTN</name>
<proteinExistence type="predicted"/>
<evidence type="ECO:0008006" key="2">
    <source>
        <dbReference type="Google" id="ProtNLM"/>
    </source>
</evidence>
<protein>
    <recommendedName>
        <fullName evidence="2">DUF3618 domain-containing protein</fullName>
    </recommendedName>
</protein>
<organism evidence="1">
    <name type="scientific">Streptomyces sp. NBC_00060</name>
    <dbReference type="NCBI Taxonomy" id="2975636"/>
    <lineage>
        <taxon>Bacteria</taxon>
        <taxon>Bacillati</taxon>
        <taxon>Actinomycetota</taxon>
        <taxon>Actinomycetes</taxon>
        <taxon>Kitasatosporales</taxon>
        <taxon>Streptomycetaceae</taxon>
        <taxon>Streptomyces</taxon>
    </lineage>
</organism>
<evidence type="ECO:0000313" key="1">
    <source>
        <dbReference type="EMBL" id="WTU44249.1"/>
    </source>
</evidence>
<accession>A0AAU2HBF8</accession>
<dbReference type="AlphaFoldDB" id="A0AAU2HBF8"/>
<sequence>MGITDSAARLAAEADLKGRTTHATHRTTEAVAGVQTAVGQAARTVRDHTPAPVRRATAVAAVAGRAHPRQLVLAAAAVAAAFLVLRGRRDKK</sequence>
<reference evidence="1" key="1">
    <citation type="submission" date="2022-10" db="EMBL/GenBank/DDBJ databases">
        <title>The complete genomes of actinobacterial strains from the NBC collection.</title>
        <authorList>
            <person name="Joergensen T.S."/>
            <person name="Alvarez Arevalo M."/>
            <person name="Sterndorff E.B."/>
            <person name="Faurdal D."/>
            <person name="Vuksanovic O."/>
            <person name="Mourched A.-S."/>
            <person name="Charusanti P."/>
            <person name="Shaw S."/>
            <person name="Blin K."/>
            <person name="Weber T."/>
        </authorList>
    </citation>
    <scope>NUCLEOTIDE SEQUENCE</scope>
    <source>
        <strain evidence="1">NBC_00060</strain>
    </source>
</reference>
<gene>
    <name evidence="1" type="ORF">OHV25_34055</name>
</gene>